<protein>
    <submittedName>
        <fullName evidence="3">Nuclear transport factor 2 family protein</fullName>
    </submittedName>
</protein>
<dbReference type="Proteomes" id="UP001332243">
    <property type="component" value="Unassembled WGS sequence"/>
</dbReference>
<sequence>MTRSTAGTRRGGGTRMVGLLVIAAVLGGGCGDGATSGRTTTTTGPVPAGSAGSVTTAPGSGPVTAGPAQAYVDAVNAGDLDALVAAFAPEGLVVDVSRRIEGRDAIRAWAGAEVIGGTLRVLEVAAMPGGQDLLVHWAPRGSSGWRAHYRFTMTATAITTADLQYA</sequence>
<evidence type="ECO:0000259" key="2">
    <source>
        <dbReference type="Pfam" id="PF12680"/>
    </source>
</evidence>
<feature type="domain" description="SnoaL-like" evidence="2">
    <location>
        <begin position="69"/>
        <end position="152"/>
    </location>
</feature>
<evidence type="ECO:0000313" key="4">
    <source>
        <dbReference type="Proteomes" id="UP001332243"/>
    </source>
</evidence>
<dbReference type="Pfam" id="PF12680">
    <property type="entry name" value="SnoaL_2"/>
    <property type="match status" value="1"/>
</dbReference>
<gene>
    <name evidence="3" type="ORF">V1633_06460</name>
</gene>
<feature type="region of interest" description="Disordered" evidence="1">
    <location>
        <begin position="36"/>
        <end position="61"/>
    </location>
</feature>
<dbReference type="RefSeq" id="WP_331213264.1">
    <property type="nucleotide sequence ID" value="NZ_JAZGQK010000006.1"/>
</dbReference>
<dbReference type="Gene3D" id="3.10.450.50">
    <property type="match status" value="1"/>
</dbReference>
<dbReference type="PROSITE" id="PS51257">
    <property type="entry name" value="PROKAR_LIPOPROTEIN"/>
    <property type="match status" value="1"/>
</dbReference>
<evidence type="ECO:0000256" key="1">
    <source>
        <dbReference type="SAM" id="MobiDB-lite"/>
    </source>
</evidence>
<dbReference type="InterPro" id="IPR037401">
    <property type="entry name" value="SnoaL-like"/>
</dbReference>
<dbReference type="EMBL" id="JAZGQK010000006">
    <property type="protein sequence ID" value="MEE6258135.1"/>
    <property type="molecule type" value="Genomic_DNA"/>
</dbReference>
<organism evidence="3 4">
    <name type="scientific">Plantactinospora sonchi</name>
    <dbReference type="NCBI Taxonomy" id="1544735"/>
    <lineage>
        <taxon>Bacteria</taxon>
        <taxon>Bacillati</taxon>
        <taxon>Actinomycetota</taxon>
        <taxon>Actinomycetes</taxon>
        <taxon>Micromonosporales</taxon>
        <taxon>Micromonosporaceae</taxon>
        <taxon>Plantactinospora</taxon>
    </lineage>
</organism>
<reference evidence="3 4" key="1">
    <citation type="submission" date="2024-01" db="EMBL/GenBank/DDBJ databases">
        <title>Genome insights into Plantactinospora sonchi sp. nov.</title>
        <authorList>
            <person name="Wang L."/>
        </authorList>
    </citation>
    <scope>NUCLEOTIDE SEQUENCE [LARGE SCALE GENOMIC DNA]</scope>
    <source>
        <strain evidence="3 4">NEAU-QY2</strain>
    </source>
</reference>
<accession>A0ABU7RNP5</accession>
<dbReference type="InterPro" id="IPR032710">
    <property type="entry name" value="NTF2-like_dom_sf"/>
</dbReference>
<keyword evidence="4" id="KW-1185">Reference proteome</keyword>
<proteinExistence type="predicted"/>
<name>A0ABU7RNP5_9ACTN</name>
<evidence type="ECO:0000313" key="3">
    <source>
        <dbReference type="EMBL" id="MEE6258135.1"/>
    </source>
</evidence>
<comment type="caution">
    <text evidence="3">The sequence shown here is derived from an EMBL/GenBank/DDBJ whole genome shotgun (WGS) entry which is preliminary data.</text>
</comment>
<feature type="compositionally biased region" description="Low complexity" evidence="1">
    <location>
        <begin position="36"/>
        <end position="52"/>
    </location>
</feature>
<dbReference type="SUPFAM" id="SSF54427">
    <property type="entry name" value="NTF2-like"/>
    <property type="match status" value="1"/>
</dbReference>